<gene>
    <name evidence="1" type="ORF">MUN89_00200</name>
</gene>
<name>A0ABY4EIZ6_9BACI</name>
<evidence type="ECO:0000313" key="2">
    <source>
        <dbReference type="Proteomes" id="UP000831787"/>
    </source>
</evidence>
<organism evidence="1 2">
    <name type="scientific">Halobacillus salinarum</name>
    <dbReference type="NCBI Taxonomy" id="2932257"/>
    <lineage>
        <taxon>Bacteria</taxon>
        <taxon>Bacillati</taxon>
        <taxon>Bacillota</taxon>
        <taxon>Bacilli</taxon>
        <taxon>Bacillales</taxon>
        <taxon>Bacillaceae</taxon>
        <taxon>Halobacillus</taxon>
    </lineage>
</organism>
<evidence type="ECO:0000313" key="1">
    <source>
        <dbReference type="EMBL" id="UOQ44455.1"/>
    </source>
</evidence>
<reference evidence="1 2" key="1">
    <citation type="submission" date="2022-04" db="EMBL/GenBank/DDBJ databases">
        <title>Halobacillus sp. isolated from saltern.</title>
        <authorList>
            <person name="Won M."/>
            <person name="Lee C.-M."/>
            <person name="Woen H.-Y."/>
            <person name="Kwon S.-W."/>
        </authorList>
    </citation>
    <scope>NUCLEOTIDE SEQUENCE [LARGE SCALE GENOMIC DNA]</scope>
    <source>
        <strain evidence="1 2">SSBR10-3</strain>
    </source>
</reference>
<dbReference type="Gene3D" id="3.30.750.24">
    <property type="entry name" value="STAS domain"/>
    <property type="match status" value="1"/>
</dbReference>
<protein>
    <submittedName>
        <fullName evidence="1">Uncharacterized protein</fullName>
    </submittedName>
</protein>
<dbReference type="Proteomes" id="UP000831787">
    <property type="component" value="Chromosome"/>
</dbReference>
<sequence length="51" mass="5593">MSQLLELMGTSMIITGIKPNFAIQSAPYADFSELSLKTFATVKQALQSIRT</sequence>
<proteinExistence type="predicted"/>
<dbReference type="EMBL" id="CP095073">
    <property type="protein sequence ID" value="UOQ44455.1"/>
    <property type="molecule type" value="Genomic_DNA"/>
</dbReference>
<accession>A0ABY4EIZ6</accession>
<dbReference type="RefSeq" id="WP_244710431.1">
    <property type="nucleotide sequence ID" value="NZ_CP095073.1"/>
</dbReference>
<keyword evidence="2" id="KW-1185">Reference proteome</keyword>
<dbReference type="InterPro" id="IPR036513">
    <property type="entry name" value="STAS_dom_sf"/>
</dbReference>